<evidence type="ECO:0000313" key="2">
    <source>
        <dbReference type="EMBL" id="PKA45583.1"/>
    </source>
</evidence>
<dbReference type="PANTHER" id="PTHR36764:SF1">
    <property type="entry name" value="TRNA (ILE)-LYSIDINE SYNTHASE"/>
    <property type="match status" value="1"/>
</dbReference>
<dbReference type="Proteomes" id="UP000236161">
    <property type="component" value="Unassembled WGS sequence"/>
</dbReference>
<evidence type="ECO:0000313" key="3">
    <source>
        <dbReference type="Proteomes" id="UP000236161"/>
    </source>
</evidence>
<gene>
    <name evidence="2" type="ORF">AXF42_Ash010922</name>
</gene>
<evidence type="ECO:0000256" key="1">
    <source>
        <dbReference type="SAM" id="MobiDB-lite"/>
    </source>
</evidence>
<dbReference type="AlphaFoldDB" id="A0A2H9ZQL4"/>
<sequence length="325" mass="34320">MGVISIYRGNLHRVPDTPRQWPPPPPAISLSQFRHLVRRRTLAISRLSTGSADLNPSSTPSEAEGRQDDKDGSQETDGLTVTSRPEFKDDDVVEDLTACEARDPPAVDPPAVEGSASKEVSGSFVGGGGNDGLKKELNRLEAADGKEERKNELEKKLHILNEKKHYLVQMLKQILNAEEEIKRRGMQSSQRSFVPTKAETAVEIGSAAKNPSKINIEVTFGGDLGVESDAAANHSIPATSMSRTPRGALQHSTGHLSRGSLLQAASTPLMVSSLASPLRFALTSPGQGGHAVSLPSVSTSGSLFVASSPSPAASGGTTSLAFRGS</sequence>
<feature type="region of interest" description="Disordered" evidence="1">
    <location>
        <begin position="47"/>
        <end position="134"/>
    </location>
</feature>
<dbReference type="PANTHER" id="PTHR36764">
    <property type="entry name" value="TRNA (ILE)-LYSIDINE SYNTHASE"/>
    <property type="match status" value="1"/>
</dbReference>
<feature type="region of interest" description="Disordered" evidence="1">
    <location>
        <begin position="305"/>
        <end position="325"/>
    </location>
</feature>
<feature type="compositionally biased region" description="Basic and acidic residues" evidence="1">
    <location>
        <begin position="63"/>
        <end position="73"/>
    </location>
</feature>
<reference evidence="2 3" key="1">
    <citation type="journal article" date="2017" name="Nature">
        <title>The Apostasia genome and the evolution of orchids.</title>
        <authorList>
            <person name="Zhang G.Q."/>
            <person name="Liu K.W."/>
            <person name="Li Z."/>
            <person name="Lohaus R."/>
            <person name="Hsiao Y.Y."/>
            <person name="Niu S.C."/>
            <person name="Wang J.Y."/>
            <person name="Lin Y.C."/>
            <person name="Xu Q."/>
            <person name="Chen L.J."/>
            <person name="Yoshida K."/>
            <person name="Fujiwara S."/>
            <person name="Wang Z.W."/>
            <person name="Zhang Y.Q."/>
            <person name="Mitsuda N."/>
            <person name="Wang M."/>
            <person name="Liu G.H."/>
            <person name="Pecoraro L."/>
            <person name="Huang H.X."/>
            <person name="Xiao X.J."/>
            <person name="Lin M."/>
            <person name="Wu X.Y."/>
            <person name="Wu W.L."/>
            <person name="Chen Y.Y."/>
            <person name="Chang S.B."/>
            <person name="Sakamoto S."/>
            <person name="Ohme-Takagi M."/>
            <person name="Yagi M."/>
            <person name="Zeng S.J."/>
            <person name="Shen C.Y."/>
            <person name="Yeh C.M."/>
            <person name="Luo Y.B."/>
            <person name="Tsai W.C."/>
            <person name="Van de Peer Y."/>
            <person name="Liu Z.J."/>
        </authorList>
    </citation>
    <scope>NUCLEOTIDE SEQUENCE [LARGE SCALE GENOMIC DNA]</scope>
    <source>
        <strain evidence="3">cv. Shenzhen</strain>
        <tissue evidence="2">Stem</tissue>
    </source>
</reference>
<feature type="compositionally biased region" description="Low complexity" evidence="1">
    <location>
        <begin position="306"/>
        <end position="319"/>
    </location>
</feature>
<organism evidence="2 3">
    <name type="scientific">Apostasia shenzhenica</name>
    <dbReference type="NCBI Taxonomy" id="1088818"/>
    <lineage>
        <taxon>Eukaryota</taxon>
        <taxon>Viridiplantae</taxon>
        <taxon>Streptophyta</taxon>
        <taxon>Embryophyta</taxon>
        <taxon>Tracheophyta</taxon>
        <taxon>Spermatophyta</taxon>
        <taxon>Magnoliopsida</taxon>
        <taxon>Liliopsida</taxon>
        <taxon>Asparagales</taxon>
        <taxon>Orchidaceae</taxon>
        <taxon>Apostasioideae</taxon>
        <taxon>Apostasia</taxon>
    </lineage>
</organism>
<name>A0A2H9ZQL4_9ASPA</name>
<dbReference type="STRING" id="1088818.A0A2H9ZQL4"/>
<protein>
    <submittedName>
        <fullName evidence="2">Uncharacterized protein</fullName>
    </submittedName>
</protein>
<proteinExistence type="predicted"/>
<accession>A0A2H9ZQL4</accession>
<dbReference type="EMBL" id="KZ454830">
    <property type="protein sequence ID" value="PKA45583.1"/>
    <property type="molecule type" value="Genomic_DNA"/>
</dbReference>
<feature type="compositionally biased region" description="Polar residues" evidence="1">
    <location>
        <begin position="47"/>
        <end position="61"/>
    </location>
</feature>
<dbReference type="OrthoDB" id="1922268at2759"/>
<keyword evidence="3" id="KW-1185">Reference proteome</keyword>
<dbReference type="GO" id="GO:0009507">
    <property type="term" value="C:chloroplast"/>
    <property type="evidence" value="ECO:0007669"/>
    <property type="project" value="TreeGrafter"/>
</dbReference>